<feature type="region of interest" description="Disordered" evidence="7">
    <location>
        <begin position="121"/>
        <end position="144"/>
    </location>
</feature>
<dbReference type="Pfam" id="PF12146">
    <property type="entry name" value="Hydrolase_4"/>
    <property type="match status" value="1"/>
</dbReference>
<dbReference type="SMART" id="SM00355">
    <property type="entry name" value="ZnF_C2H2"/>
    <property type="match status" value="2"/>
</dbReference>
<dbReference type="OrthoDB" id="40579at2759"/>
<dbReference type="CDD" id="cd00067">
    <property type="entry name" value="GAL4"/>
    <property type="match status" value="1"/>
</dbReference>
<feature type="domain" description="C2H2-type" evidence="9">
    <location>
        <begin position="77"/>
        <end position="104"/>
    </location>
</feature>
<dbReference type="PANTHER" id="PTHR47660:SF2">
    <property type="entry name" value="TRANSCRIPTION FACTOR WITH C2H2 AND ZN(2)-CYS(6) DNA BINDING DOMAIN (EUROFUNG)"/>
    <property type="match status" value="1"/>
</dbReference>
<dbReference type="EMBL" id="KV875093">
    <property type="protein sequence ID" value="OIW34535.1"/>
    <property type="molecule type" value="Genomic_DNA"/>
</dbReference>
<dbReference type="PROSITE" id="PS50048">
    <property type="entry name" value="ZN2_CY6_FUNGAL_2"/>
    <property type="match status" value="1"/>
</dbReference>
<dbReference type="STRING" id="1408157.A0A1J7J357"/>
<reference evidence="10 11" key="1">
    <citation type="submission" date="2016-10" db="EMBL/GenBank/DDBJ databases">
        <title>Draft genome sequence of Coniochaeta ligniaria NRRL30616, a lignocellulolytic fungus for bioabatement of inhibitors in plant biomass hydrolysates.</title>
        <authorList>
            <consortium name="DOE Joint Genome Institute"/>
            <person name="Jimenez D.J."/>
            <person name="Hector R.E."/>
            <person name="Riley R."/>
            <person name="Sun H."/>
            <person name="Grigoriev I.V."/>
            <person name="Van Elsas J.D."/>
            <person name="Nichols N.N."/>
        </authorList>
    </citation>
    <scope>NUCLEOTIDE SEQUENCE [LARGE SCALE GENOMIC DNA]</scope>
    <source>
        <strain evidence="10 11">NRRL 30616</strain>
    </source>
</reference>
<dbReference type="Gene3D" id="3.40.50.1820">
    <property type="entry name" value="alpha/beta hydrolase"/>
    <property type="match status" value="1"/>
</dbReference>
<evidence type="ECO:0000256" key="6">
    <source>
        <dbReference type="PROSITE-ProRule" id="PRU00042"/>
    </source>
</evidence>
<dbReference type="GO" id="GO:0006351">
    <property type="term" value="P:DNA-templated transcription"/>
    <property type="evidence" value="ECO:0007669"/>
    <property type="project" value="InterPro"/>
</dbReference>
<evidence type="ECO:0000313" key="11">
    <source>
        <dbReference type="Proteomes" id="UP000182658"/>
    </source>
</evidence>
<dbReference type="InterPro" id="IPR001138">
    <property type="entry name" value="Zn2Cys6_DnaBD"/>
</dbReference>
<dbReference type="InterPro" id="IPR036864">
    <property type="entry name" value="Zn2-C6_fun-type_DNA-bd_sf"/>
</dbReference>
<dbReference type="GO" id="GO:0008270">
    <property type="term" value="F:zinc ion binding"/>
    <property type="evidence" value="ECO:0007669"/>
    <property type="project" value="UniProtKB-KW"/>
</dbReference>
<evidence type="ECO:0000256" key="5">
    <source>
        <dbReference type="ARBA" id="ARBA00023242"/>
    </source>
</evidence>
<accession>A0A1J7J357</accession>
<dbReference type="Proteomes" id="UP000182658">
    <property type="component" value="Unassembled WGS sequence"/>
</dbReference>
<name>A0A1J7J357_9PEZI</name>
<dbReference type="InterPro" id="IPR036236">
    <property type="entry name" value="Znf_C2H2_sf"/>
</dbReference>
<keyword evidence="1" id="KW-0479">Metal-binding</keyword>
<feature type="domain" description="C2H2-type" evidence="9">
    <location>
        <begin position="105"/>
        <end position="132"/>
    </location>
</feature>
<organism evidence="10 11">
    <name type="scientific">Coniochaeta ligniaria NRRL 30616</name>
    <dbReference type="NCBI Taxonomy" id="1408157"/>
    <lineage>
        <taxon>Eukaryota</taxon>
        <taxon>Fungi</taxon>
        <taxon>Dikarya</taxon>
        <taxon>Ascomycota</taxon>
        <taxon>Pezizomycotina</taxon>
        <taxon>Sordariomycetes</taxon>
        <taxon>Sordariomycetidae</taxon>
        <taxon>Coniochaetales</taxon>
        <taxon>Coniochaetaceae</taxon>
        <taxon>Coniochaeta</taxon>
    </lineage>
</organism>
<protein>
    <submittedName>
        <fullName evidence="10">Uncharacterized protein</fullName>
    </submittedName>
</protein>
<feature type="region of interest" description="Disordered" evidence="7">
    <location>
        <begin position="29"/>
        <end position="72"/>
    </location>
</feature>
<evidence type="ECO:0000256" key="3">
    <source>
        <dbReference type="ARBA" id="ARBA00023015"/>
    </source>
</evidence>
<keyword evidence="4" id="KW-0804">Transcription</keyword>
<gene>
    <name evidence="10" type="ORF">CONLIGDRAFT_607351</name>
</gene>
<dbReference type="Gene3D" id="3.30.160.60">
    <property type="entry name" value="Classic Zinc Finger"/>
    <property type="match status" value="2"/>
</dbReference>
<dbReference type="GO" id="GO:0003677">
    <property type="term" value="F:DNA binding"/>
    <property type="evidence" value="ECO:0007669"/>
    <property type="project" value="InterPro"/>
</dbReference>
<dbReference type="PROSITE" id="PS50157">
    <property type="entry name" value="ZINC_FINGER_C2H2_2"/>
    <property type="match status" value="2"/>
</dbReference>
<dbReference type="InterPro" id="IPR007219">
    <property type="entry name" value="XnlR_reg_dom"/>
</dbReference>
<evidence type="ECO:0000256" key="7">
    <source>
        <dbReference type="SAM" id="MobiDB-lite"/>
    </source>
</evidence>
<dbReference type="InterPro" id="IPR022742">
    <property type="entry name" value="Hydrolase_4"/>
</dbReference>
<dbReference type="InterPro" id="IPR000073">
    <property type="entry name" value="AB_hydrolase_1"/>
</dbReference>
<dbReference type="Pfam" id="PF04082">
    <property type="entry name" value="Fungal_trans"/>
    <property type="match status" value="1"/>
</dbReference>
<evidence type="ECO:0000313" key="10">
    <source>
        <dbReference type="EMBL" id="OIW34535.1"/>
    </source>
</evidence>
<evidence type="ECO:0000259" key="9">
    <source>
        <dbReference type="PROSITE" id="PS50157"/>
    </source>
</evidence>
<dbReference type="PANTHER" id="PTHR47660">
    <property type="entry name" value="TRANSCRIPTION FACTOR WITH C2H2 AND ZN(2)-CYS(6) DNA BINDING DOMAIN (EUROFUNG)-RELATED-RELATED"/>
    <property type="match status" value="1"/>
</dbReference>
<dbReference type="SUPFAM" id="SSF57667">
    <property type="entry name" value="beta-beta-alpha zinc fingers"/>
    <property type="match status" value="1"/>
</dbReference>
<dbReference type="PROSITE" id="PS00028">
    <property type="entry name" value="ZINC_FINGER_C2H2_1"/>
    <property type="match status" value="2"/>
</dbReference>
<evidence type="ECO:0000256" key="4">
    <source>
        <dbReference type="ARBA" id="ARBA00023163"/>
    </source>
</evidence>
<feature type="domain" description="Zn(2)-C6 fungal-type" evidence="8">
    <location>
        <begin position="150"/>
        <end position="179"/>
    </location>
</feature>
<evidence type="ECO:0000259" key="8">
    <source>
        <dbReference type="PROSITE" id="PS50048"/>
    </source>
</evidence>
<sequence length="1370" mass="151365">MASPLANLIHHTDATHPVFTPATPAFGAQVALGPPPSTSGPLAPMADSPPLTIPNSTGSPATGSQGPRNHSTTQSLYQCADCLKRYSRPEHLQRHIATHTLGKRFQCDICSKAFSRADLLKRHRTNHSDDNGTKRRRISSSPGAGRVARACQACAKARVKCEETKPCTRCKNRSLNCEYGSSEDAAMHLLHLSATARSTEPQSQPPHSHQHATAEAAYYHAPATSQLPLPVGARPAAYQNQTNTQLMAQTPSLANNQSSKDEHQLLTPETMVDHSNSDTFHQPYPNQTMVDVAKLPFSDFLRDVLYEQYPLGDHTRYAETQGLAVLDFCDDANLELNDIDFGLLDHWNVDGNMFGHDPNAAGLQSKTQDPAPDMDKMRQRLVQIWTKSPWRFNPEKTDTGFNEQGNLPLPSKDAGAARLHSRQVRQDPVVGETLYPAGRDKILAIVLSTCRNDNMMSRVASSFPSAEVMDSWIHIFLASHMCQVSSFIHYPSFSLNSQWPEWLAMAASAGAVLAPIPTLRRFGFALQEAVRITVPTRFEENNKTIADISLVQALMMVQDVGLWSGNRRKMEIAECHLNIPIAMMRYRGKFQRSHYPQLVIEPTDEGKVLEDKWKKWSELEAWKRLVYHAYLRDAQVSMTQFNNMSMSYAELTLPLPCSKELWFAKTAQEFKMRYLEAGAGEGKRAPSLGDLLRDINLLTANHRRLDMQFAISVYLHGFWALIWEYRQLNSVFRAKADTPNYSSNPNLLLSSRHQELYQLLQNFQLVVSEWRDALSAQEGLVLHLLQLNLHVSLDDLQLFAGKEGDDQARRIYPTLQKWSESTEARQALWHAGQILRQAKLFPTGHLKDFYAVAVHHAALCLWAHGVVTKATRRDSSVPATMMNCETVYLDGEDFSAPVQRFVGFGHGRAAVCGPQGLDTSAPVSESLVSDPKSCMEVAQEILRANFIDGQEGLPPISDNIIHLLKQLGNAAWAVGLGPQTHSPEMASSSASPTLSTGAMIASTAAATIATLSLLRFALYPRHPKILKSPLRTVIPGLTPAELDALDYRPDAFPGARDVETPYGSIRVYEWGPPQGKKVLLLHGISTSCQTLTHIAHSLVTSGHRVLLFDLFGRGFSDSPADLPHDARLYVSQTLMALASSPLGWTGEGARVKVVGYSMGGGVATHFVAAFPGLVESLVLLAPAGLIRPGRFGRVPNFVFRSGLVPEGLLGWLTRRRLRRPIASGVKGREGGRRERDPLDAALAEAADEGGAGELRPATRLEVRVLRYVQWMVKYHAGFVPAFMASLRDAPLMGQHEAYARLAATGTPVAMVFGRKDTVVDEKGYREDGLGLLGGEERVFWRVVDGGHDFPMTHAREAVRVMEEFWGGIDA</sequence>
<keyword evidence="2" id="KW-0862">Zinc</keyword>
<dbReference type="Gene3D" id="4.10.240.10">
    <property type="entry name" value="Zn(2)-C6 fungal-type DNA-binding domain"/>
    <property type="match status" value="1"/>
</dbReference>
<dbReference type="InterPro" id="IPR029058">
    <property type="entry name" value="AB_hydrolase_fold"/>
</dbReference>
<dbReference type="Pfam" id="PF00172">
    <property type="entry name" value="Zn_clus"/>
    <property type="match status" value="1"/>
</dbReference>
<dbReference type="PROSITE" id="PS00463">
    <property type="entry name" value="ZN2_CY6_FUNGAL_1"/>
    <property type="match status" value="1"/>
</dbReference>
<dbReference type="InParanoid" id="A0A1J7J357"/>
<keyword evidence="3" id="KW-0805">Transcription regulation</keyword>
<dbReference type="SUPFAM" id="SSF57701">
    <property type="entry name" value="Zn2/Cys6 DNA-binding domain"/>
    <property type="match status" value="1"/>
</dbReference>
<proteinExistence type="predicted"/>
<evidence type="ECO:0000256" key="1">
    <source>
        <dbReference type="ARBA" id="ARBA00022723"/>
    </source>
</evidence>
<keyword evidence="11" id="KW-1185">Reference proteome</keyword>
<dbReference type="SUPFAM" id="SSF53474">
    <property type="entry name" value="alpha/beta-Hydrolases"/>
    <property type="match status" value="1"/>
</dbReference>
<feature type="compositionally biased region" description="Polar residues" evidence="7">
    <location>
        <begin position="53"/>
        <end position="72"/>
    </location>
</feature>
<keyword evidence="6" id="KW-0863">Zinc-finger</keyword>
<dbReference type="PRINTS" id="PR00111">
    <property type="entry name" value="ABHYDROLASE"/>
</dbReference>
<dbReference type="SMART" id="SM00066">
    <property type="entry name" value="GAL4"/>
    <property type="match status" value="1"/>
</dbReference>
<evidence type="ECO:0000256" key="2">
    <source>
        <dbReference type="ARBA" id="ARBA00022833"/>
    </source>
</evidence>
<dbReference type="InterPro" id="IPR013087">
    <property type="entry name" value="Znf_C2H2_type"/>
</dbReference>
<dbReference type="GO" id="GO:0000981">
    <property type="term" value="F:DNA-binding transcription factor activity, RNA polymerase II-specific"/>
    <property type="evidence" value="ECO:0007669"/>
    <property type="project" value="InterPro"/>
</dbReference>
<dbReference type="Pfam" id="PF00096">
    <property type="entry name" value="zf-C2H2"/>
    <property type="match status" value="2"/>
</dbReference>
<keyword evidence="5" id="KW-0539">Nucleus</keyword>